<proteinExistence type="predicted"/>
<organism evidence="1 2">
    <name type="scientific">Hymenobacter glacieicola</name>
    <dbReference type="NCBI Taxonomy" id="1562124"/>
    <lineage>
        <taxon>Bacteria</taxon>
        <taxon>Pseudomonadati</taxon>
        <taxon>Bacteroidota</taxon>
        <taxon>Cytophagia</taxon>
        <taxon>Cytophagales</taxon>
        <taxon>Hymenobacteraceae</taxon>
        <taxon>Hymenobacter</taxon>
    </lineage>
</organism>
<evidence type="ECO:0000313" key="2">
    <source>
        <dbReference type="Proteomes" id="UP000601361"/>
    </source>
</evidence>
<protein>
    <recommendedName>
        <fullName evidence="3">GAF domain-containing protein</fullName>
    </recommendedName>
</protein>
<dbReference type="EMBL" id="BMGS01000008">
    <property type="protein sequence ID" value="GGG51981.1"/>
    <property type="molecule type" value="Genomic_DNA"/>
</dbReference>
<evidence type="ECO:0000313" key="1">
    <source>
        <dbReference type="EMBL" id="GGG51981.1"/>
    </source>
</evidence>
<dbReference type="Proteomes" id="UP000601361">
    <property type="component" value="Unassembled WGS sequence"/>
</dbReference>
<reference evidence="2" key="1">
    <citation type="journal article" date="2019" name="Int. J. Syst. Evol. Microbiol.">
        <title>The Global Catalogue of Microorganisms (GCM) 10K type strain sequencing project: providing services to taxonomists for standard genome sequencing and annotation.</title>
        <authorList>
            <consortium name="The Broad Institute Genomics Platform"/>
            <consortium name="The Broad Institute Genome Sequencing Center for Infectious Disease"/>
            <person name="Wu L."/>
            <person name="Ma J."/>
        </authorList>
    </citation>
    <scope>NUCLEOTIDE SEQUENCE [LARGE SCALE GENOMIC DNA]</scope>
    <source>
        <strain evidence="2">CGMCC 1.12990</strain>
    </source>
</reference>
<evidence type="ECO:0008006" key="3">
    <source>
        <dbReference type="Google" id="ProtNLM"/>
    </source>
</evidence>
<accession>A0ABQ1WZ36</accession>
<sequence length="79" mass="8316">MALANYTMKPRVGCKAGAGFYFKGVGAFRLSIPIFTGERPLGVFTAGCAVRLEREHLLPLGIGEAQAGGIGAGRGYGRW</sequence>
<comment type="caution">
    <text evidence="1">The sequence shown here is derived from an EMBL/GenBank/DDBJ whole genome shotgun (WGS) entry which is preliminary data.</text>
</comment>
<name>A0ABQ1WZ36_9BACT</name>
<gene>
    <name evidence="1" type="ORF">GCM10011378_30310</name>
</gene>
<keyword evidence="2" id="KW-1185">Reference proteome</keyword>